<evidence type="ECO:0008006" key="5">
    <source>
        <dbReference type="Google" id="ProtNLM"/>
    </source>
</evidence>
<comment type="caution">
    <text evidence="3">The sequence shown here is derived from an EMBL/GenBank/DDBJ whole genome shotgun (WGS) entry which is preliminary data.</text>
</comment>
<dbReference type="Pfam" id="PF17261">
    <property type="entry name" value="DUF5327"/>
    <property type="match status" value="1"/>
</dbReference>
<evidence type="ECO:0000256" key="2">
    <source>
        <dbReference type="SAM" id="MobiDB-lite"/>
    </source>
</evidence>
<evidence type="ECO:0000256" key="1">
    <source>
        <dbReference type="SAM" id="Coils"/>
    </source>
</evidence>
<protein>
    <recommendedName>
        <fullName evidence="5">YwdI family protein</fullName>
    </recommendedName>
</protein>
<feature type="region of interest" description="Disordered" evidence="2">
    <location>
        <begin position="56"/>
        <end position="121"/>
    </location>
</feature>
<organism evidence="3 4">
    <name type="scientific">Staphylococcus arlettae</name>
    <dbReference type="NCBI Taxonomy" id="29378"/>
    <lineage>
        <taxon>Bacteria</taxon>
        <taxon>Bacillati</taxon>
        <taxon>Bacillota</taxon>
        <taxon>Bacilli</taxon>
        <taxon>Bacillales</taxon>
        <taxon>Staphylococcaceae</taxon>
        <taxon>Staphylococcus</taxon>
    </lineage>
</organism>
<reference evidence="3 4" key="1">
    <citation type="submission" date="2019-07" db="EMBL/GenBank/DDBJ databases">
        <title>Whole genome shotgun sequence of Staphylococcus arlettae NBRC 109765.</title>
        <authorList>
            <person name="Hosoyama A."/>
            <person name="Uohara A."/>
            <person name="Ohji S."/>
            <person name="Ichikawa N."/>
        </authorList>
    </citation>
    <scope>NUCLEOTIDE SEQUENCE [LARGE SCALE GENOMIC DNA]</scope>
    <source>
        <strain evidence="3 4">NBRC 109765</strain>
    </source>
</reference>
<sequence length="121" mass="13392">MMNKDKMIQLIENELLQAEEASNETEFEKHMYAIHTLTSLYTTSTKQHTTSYPLASEVSSSVSTQIPSDQSKKQVSAAEIKAMGGKVSQSMQQHKASPTSLDSNRLTTDDEIGNGESIFDF</sequence>
<keyword evidence="1" id="KW-0175">Coiled coil</keyword>
<feature type="coiled-coil region" evidence="1">
    <location>
        <begin position="1"/>
        <end position="28"/>
    </location>
</feature>
<evidence type="ECO:0000313" key="3">
    <source>
        <dbReference type="EMBL" id="GEP99778.1"/>
    </source>
</evidence>
<dbReference type="InterPro" id="IPR035218">
    <property type="entry name" value="DUF5327"/>
</dbReference>
<evidence type="ECO:0000313" key="4">
    <source>
        <dbReference type="Proteomes" id="UP000321598"/>
    </source>
</evidence>
<feature type="compositionally biased region" description="Polar residues" evidence="2">
    <location>
        <begin position="56"/>
        <end position="69"/>
    </location>
</feature>
<gene>
    <name evidence="3" type="ORF">SAR03_08160</name>
</gene>
<proteinExistence type="predicted"/>
<dbReference type="EMBL" id="BKAV01000004">
    <property type="protein sequence ID" value="GEP99778.1"/>
    <property type="molecule type" value="Genomic_DNA"/>
</dbReference>
<feature type="compositionally biased region" description="Polar residues" evidence="2">
    <location>
        <begin position="87"/>
        <end position="106"/>
    </location>
</feature>
<name>A0ABQ0XSR9_9STAP</name>
<accession>A0ABQ0XSR9</accession>
<dbReference type="Proteomes" id="UP000321598">
    <property type="component" value="Unassembled WGS sequence"/>
</dbReference>
<keyword evidence="4" id="KW-1185">Reference proteome</keyword>